<keyword evidence="5" id="KW-0234">DNA repair</keyword>
<organism evidence="7 8">
    <name type="scientific">Actinoplanes octamycinicus</name>
    <dbReference type="NCBI Taxonomy" id="135948"/>
    <lineage>
        <taxon>Bacteria</taxon>
        <taxon>Bacillati</taxon>
        <taxon>Actinomycetota</taxon>
        <taxon>Actinomycetes</taxon>
        <taxon>Micromonosporales</taxon>
        <taxon>Micromonosporaceae</taxon>
        <taxon>Actinoplanes</taxon>
    </lineage>
</organism>
<dbReference type="GO" id="GO:0004519">
    <property type="term" value="F:endonuclease activity"/>
    <property type="evidence" value="ECO:0007669"/>
    <property type="project" value="UniProtKB-KW"/>
</dbReference>
<dbReference type="SUPFAM" id="SSF52980">
    <property type="entry name" value="Restriction endonuclease-like"/>
    <property type="match status" value="1"/>
</dbReference>
<comment type="caution">
    <text evidence="7">The sequence shown here is derived from an EMBL/GenBank/DDBJ whole genome shotgun (WGS) entry which is preliminary data.</text>
</comment>
<protein>
    <submittedName>
        <fullName evidence="7">DNA mismatch endonuclease Vsr</fullName>
    </submittedName>
</protein>
<evidence type="ECO:0000256" key="5">
    <source>
        <dbReference type="ARBA" id="ARBA00023204"/>
    </source>
</evidence>
<evidence type="ECO:0000256" key="2">
    <source>
        <dbReference type="ARBA" id="ARBA00022759"/>
    </source>
</evidence>
<dbReference type="Proteomes" id="UP000546162">
    <property type="component" value="Unassembled WGS sequence"/>
</dbReference>
<evidence type="ECO:0000313" key="8">
    <source>
        <dbReference type="Proteomes" id="UP000546162"/>
    </source>
</evidence>
<dbReference type="InterPro" id="IPR011335">
    <property type="entry name" value="Restrct_endonuc-II-like"/>
</dbReference>
<dbReference type="EMBL" id="JACHNB010000001">
    <property type="protein sequence ID" value="MBB4738372.1"/>
    <property type="molecule type" value="Genomic_DNA"/>
</dbReference>
<evidence type="ECO:0000256" key="4">
    <source>
        <dbReference type="ARBA" id="ARBA00022801"/>
    </source>
</evidence>
<gene>
    <name evidence="7" type="ORF">BJY16_001831</name>
</gene>
<accession>A0A7W7GUA9</accession>
<dbReference type="GO" id="GO:0016787">
    <property type="term" value="F:hydrolase activity"/>
    <property type="evidence" value="ECO:0007669"/>
    <property type="project" value="UniProtKB-KW"/>
</dbReference>
<keyword evidence="3" id="KW-0227">DNA damage</keyword>
<name>A0A7W7GUA9_9ACTN</name>
<dbReference type="GO" id="GO:0006298">
    <property type="term" value="P:mismatch repair"/>
    <property type="evidence" value="ECO:0007669"/>
    <property type="project" value="InterPro"/>
</dbReference>
<keyword evidence="1" id="KW-0540">Nuclease</keyword>
<dbReference type="InterPro" id="IPR004603">
    <property type="entry name" value="DNA_mismatch_endonuc_vsr"/>
</dbReference>
<evidence type="ECO:0000256" key="1">
    <source>
        <dbReference type="ARBA" id="ARBA00022722"/>
    </source>
</evidence>
<dbReference type="Gene3D" id="3.40.960.10">
    <property type="entry name" value="VSR Endonuclease"/>
    <property type="match status" value="1"/>
</dbReference>
<comment type="similarity">
    <text evidence="6">Belongs to the Vsr family.</text>
</comment>
<dbReference type="AlphaFoldDB" id="A0A7W7GUA9"/>
<keyword evidence="8" id="KW-1185">Reference proteome</keyword>
<reference evidence="7 8" key="1">
    <citation type="submission" date="2020-08" db="EMBL/GenBank/DDBJ databases">
        <title>Sequencing the genomes of 1000 actinobacteria strains.</title>
        <authorList>
            <person name="Klenk H.-P."/>
        </authorList>
    </citation>
    <scope>NUCLEOTIDE SEQUENCE [LARGE SCALE GENOMIC DNA]</scope>
    <source>
        <strain evidence="7 8">DSM 45809</strain>
    </source>
</reference>
<proteinExistence type="inferred from homology"/>
<keyword evidence="2 7" id="KW-0255">Endonuclease</keyword>
<evidence type="ECO:0000313" key="7">
    <source>
        <dbReference type="EMBL" id="MBB4738372.1"/>
    </source>
</evidence>
<sequence length="86" mass="10048">MRPDVVFPRRKVAVFLDGCFWHGCPQHGRMPTDPTGYWHAKLERNQNRDITVNRQLQEAGWVAVRIWEHELAVEAAARIEAIVRSR</sequence>
<evidence type="ECO:0000256" key="6">
    <source>
        <dbReference type="ARBA" id="ARBA00029466"/>
    </source>
</evidence>
<keyword evidence="4" id="KW-0378">Hydrolase</keyword>
<dbReference type="Pfam" id="PF03852">
    <property type="entry name" value="Vsr"/>
    <property type="match status" value="1"/>
</dbReference>
<evidence type="ECO:0000256" key="3">
    <source>
        <dbReference type="ARBA" id="ARBA00022763"/>
    </source>
</evidence>